<gene>
    <name evidence="10" type="ORF">A2782_03430</name>
</gene>
<dbReference type="AlphaFoldDB" id="A0A1G1V2I0"/>
<feature type="transmembrane region" description="Helical" evidence="8">
    <location>
        <begin position="304"/>
        <end position="324"/>
    </location>
</feature>
<evidence type="ECO:0000313" key="11">
    <source>
        <dbReference type="Proteomes" id="UP000177967"/>
    </source>
</evidence>
<dbReference type="PANTHER" id="PTHR33908">
    <property type="entry name" value="MANNOSYLTRANSFERASE YKCB-RELATED"/>
    <property type="match status" value="1"/>
</dbReference>
<dbReference type="Pfam" id="PF13231">
    <property type="entry name" value="PMT_2"/>
    <property type="match status" value="1"/>
</dbReference>
<sequence>MKKIHIYWLALLFVLGVGLVVRLYKIDNPVADWHSWRQADTASVTRIYVQNGIDLLHPRYHDISNIASGLDNPQGWRFVEFPIYNALHAVLYKTYPAFGIDKWGRLTSVLCSLASTVFLSLLGRRLWGSREGVLAAFFFAVLPFNIYFSRVILPEPMAVMFITISLWAFARYVYTEKFWGVVISGAALSLAILVKPYIIFYGLPIFYLAWAKFGFRKLLWNPSLWVFLCLAAAPFLLWRSWMWRENYLVGIPHWAWAFNGDNIRFRPAFWWWVVEERLGRMILGVWGVLPFIVGLLVKPQGKYPYFLHILVGSQLIYASVVATASVRHDYYQTLVIPAVSLTLGVGTYALWTSHEFSKQIVRLAIVGSIAAALFFSFYQIKEYYKINHPEIISAGSAADKLLPRDAVVLVPYNGDTAFLYQTKRRGFPFITYPLPEMISNLGAQYYVSVNFDAQTKQAMNQYKVMEQTDKYVIVDLTHKKQ</sequence>
<comment type="caution">
    <text evidence="10">The sequence shown here is derived from an EMBL/GenBank/DDBJ whole genome shotgun (WGS) entry which is preliminary data.</text>
</comment>
<evidence type="ECO:0000256" key="4">
    <source>
        <dbReference type="ARBA" id="ARBA00022679"/>
    </source>
</evidence>
<keyword evidence="2" id="KW-1003">Cell membrane</keyword>
<feature type="transmembrane region" description="Helical" evidence="8">
    <location>
        <begin position="363"/>
        <end position="380"/>
    </location>
</feature>
<dbReference type="STRING" id="1797513.A2782_03430"/>
<evidence type="ECO:0000313" key="10">
    <source>
        <dbReference type="EMBL" id="OGY09569.1"/>
    </source>
</evidence>
<dbReference type="EMBL" id="MHBW01000008">
    <property type="protein sequence ID" value="OGY09569.1"/>
    <property type="molecule type" value="Genomic_DNA"/>
</dbReference>
<keyword evidence="4" id="KW-0808">Transferase</keyword>
<dbReference type="GO" id="GO:0005886">
    <property type="term" value="C:plasma membrane"/>
    <property type="evidence" value="ECO:0007669"/>
    <property type="project" value="UniProtKB-SubCell"/>
</dbReference>
<keyword evidence="7 8" id="KW-0472">Membrane</keyword>
<evidence type="ECO:0000256" key="1">
    <source>
        <dbReference type="ARBA" id="ARBA00004651"/>
    </source>
</evidence>
<dbReference type="GO" id="GO:0009103">
    <property type="term" value="P:lipopolysaccharide biosynthetic process"/>
    <property type="evidence" value="ECO:0007669"/>
    <property type="project" value="UniProtKB-ARBA"/>
</dbReference>
<reference evidence="10 11" key="1">
    <citation type="journal article" date="2016" name="Nat. Commun.">
        <title>Thousands of microbial genomes shed light on interconnected biogeochemical processes in an aquifer system.</title>
        <authorList>
            <person name="Anantharaman K."/>
            <person name="Brown C.T."/>
            <person name="Hug L.A."/>
            <person name="Sharon I."/>
            <person name="Castelle C.J."/>
            <person name="Probst A.J."/>
            <person name="Thomas B.C."/>
            <person name="Singh A."/>
            <person name="Wilkins M.J."/>
            <person name="Karaoz U."/>
            <person name="Brodie E.L."/>
            <person name="Williams K.H."/>
            <person name="Hubbard S.S."/>
            <person name="Banfield J.F."/>
        </authorList>
    </citation>
    <scope>NUCLEOTIDE SEQUENCE [LARGE SCALE GENOMIC DNA]</scope>
</reference>
<keyword evidence="3" id="KW-0328">Glycosyltransferase</keyword>
<keyword evidence="6 8" id="KW-1133">Transmembrane helix</keyword>
<evidence type="ECO:0000256" key="7">
    <source>
        <dbReference type="ARBA" id="ARBA00023136"/>
    </source>
</evidence>
<organism evidence="10 11">
    <name type="scientific">Candidatus Blackburnbacteria bacterium RIFCSPHIGHO2_01_FULL_43_15b</name>
    <dbReference type="NCBI Taxonomy" id="1797513"/>
    <lineage>
        <taxon>Bacteria</taxon>
        <taxon>Candidatus Blackburniibacteriota</taxon>
    </lineage>
</organism>
<accession>A0A1G1V2I0</accession>
<evidence type="ECO:0000256" key="5">
    <source>
        <dbReference type="ARBA" id="ARBA00022692"/>
    </source>
</evidence>
<feature type="transmembrane region" description="Helical" evidence="8">
    <location>
        <begin position="134"/>
        <end position="153"/>
    </location>
</feature>
<feature type="transmembrane region" description="Helical" evidence="8">
    <location>
        <begin position="278"/>
        <end position="297"/>
    </location>
</feature>
<dbReference type="InterPro" id="IPR050297">
    <property type="entry name" value="LipidA_mod_glycosyltrf_83"/>
</dbReference>
<evidence type="ECO:0000256" key="6">
    <source>
        <dbReference type="ARBA" id="ARBA00022989"/>
    </source>
</evidence>
<evidence type="ECO:0000256" key="3">
    <source>
        <dbReference type="ARBA" id="ARBA00022676"/>
    </source>
</evidence>
<proteinExistence type="predicted"/>
<evidence type="ECO:0000256" key="8">
    <source>
        <dbReference type="SAM" id="Phobius"/>
    </source>
</evidence>
<feature type="transmembrane region" description="Helical" evidence="8">
    <location>
        <begin position="158"/>
        <end position="174"/>
    </location>
</feature>
<feature type="domain" description="Glycosyltransferase RgtA/B/C/D-like" evidence="9">
    <location>
        <begin position="105"/>
        <end position="238"/>
    </location>
</feature>
<dbReference type="GO" id="GO:0016763">
    <property type="term" value="F:pentosyltransferase activity"/>
    <property type="evidence" value="ECO:0007669"/>
    <property type="project" value="TreeGrafter"/>
</dbReference>
<dbReference type="PANTHER" id="PTHR33908:SF11">
    <property type="entry name" value="MEMBRANE PROTEIN"/>
    <property type="match status" value="1"/>
</dbReference>
<protein>
    <recommendedName>
        <fullName evidence="9">Glycosyltransferase RgtA/B/C/D-like domain-containing protein</fullName>
    </recommendedName>
</protein>
<dbReference type="InterPro" id="IPR038731">
    <property type="entry name" value="RgtA/B/C-like"/>
</dbReference>
<feature type="transmembrane region" description="Helical" evidence="8">
    <location>
        <begin position="330"/>
        <end position="351"/>
    </location>
</feature>
<feature type="transmembrane region" description="Helical" evidence="8">
    <location>
        <begin position="218"/>
        <end position="238"/>
    </location>
</feature>
<evidence type="ECO:0000256" key="2">
    <source>
        <dbReference type="ARBA" id="ARBA00022475"/>
    </source>
</evidence>
<name>A0A1G1V2I0_9BACT</name>
<feature type="transmembrane region" description="Helical" evidence="8">
    <location>
        <begin position="186"/>
        <end position="211"/>
    </location>
</feature>
<feature type="transmembrane region" description="Helical" evidence="8">
    <location>
        <begin position="103"/>
        <end position="122"/>
    </location>
</feature>
<evidence type="ECO:0000259" key="9">
    <source>
        <dbReference type="Pfam" id="PF13231"/>
    </source>
</evidence>
<comment type="subcellular location">
    <subcellularLocation>
        <location evidence="1">Cell membrane</location>
        <topology evidence="1">Multi-pass membrane protein</topology>
    </subcellularLocation>
</comment>
<keyword evidence="5 8" id="KW-0812">Transmembrane</keyword>
<dbReference type="Proteomes" id="UP000177967">
    <property type="component" value="Unassembled WGS sequence"/>
</dbReference>
<feature type="transmembrane region" description="Helical" evidence="8">
    <location>
        <begin position="6"/>
        <end position="24"/>
    </location>
</feature>